<evidence type="ECO:0000313" key="17">
    <source>
        <dbReference type="EMBL" id="PIY93993.1"/>
    </source>
</evidence>
<proteinExistence type="inferred from homology"/>
<dbReference type="Pfam" id="PF04055">
    <property type="entry name" value="Radical_SAM"/>
    <property type="match status" value="1"/>
</dbReference>
<comment type="pathway">
    <text evidence="1">tRNA modification.</text>
</comment>
<dbReference type="PANTHER" id="PTHR11135">
    <property type="entry name" value="HISTONE ACETYLTRANSFERASE-RELATED"/>
    <property type="match status" value="1"/>
</dbReference>
<comment type="similarity">
    <text evidence="2">Belongs to the ELP3 family.</text>
</comment>
<dbReference type="GO" id="GO:0046872">
    <property type="term" value="F:metal ion binding"/>
    <property type="evidence" value="ECO:0007669"/>
    <property type="project" value="UniProtKB-KW"/>
</dbReference>
<dbReference type="InterPro" id="IPR058240">
    <property type="entry name" value="rSAM_sf"/>
</dbReference>
<dbReference type="InterPro" id="IPR032432">
    <property type="entry name" value="Radical_SAM_C"/>
</dbReference>
<evidence type="ECO:0000256" key="12">
    <source>
        <dbReference type="ARBA" id="ARBA00023315"/>
    </source>
</evidence>
<dbReference type="GO" id="GO:0033588">
    <property type="term" value="C:elongator holoenzyme complex"/>
    <property type="evidence" value="ECO:0007669"/>
    <property type="project" value="TreeGrafter"/>
</dbReference>
<dbReference type="Gene3D" id="3.40.630.30">
    <property type="match status" value="1"/>
</dbReference>
<dbReference type="PIRSF" id="PIRSF005669">
    <property type="entry name" value="Hist_AcTrfase_ELP3"/>
    <property type="match status" value="1"/>
</dbReference>
<evidence type="ECO:0000256" key="4">
    <source>
        <dbReference type="ARBA" id="ARBA00022555"/>
    </source>
</evidence>
<evidence type="ECO:0000256" key="11">
    <source>
        <dbReference type="ARBA" id="ARBA00023014"/>
    </source>
</evidence>
<evidence type="ECO:0000256" key="2">
    <source>
        <dbReference type="ARBA" id="ARBA00005494"/>
    </source>
</evidence>
<accession>A0A2M7RB50</accession>
<keyword evidence="8 15" id="KW-0479">Metal-binding</keyword>
<dbReference type="Proteomes" id="UP000228689">
    <property type="component" value="Unassembled WGS sequence"/>
</dbReference>
<dbReference type="EMBL" id="PFMC01000078">
    <property type="protein sequence ID" value="PIY93993.1"/>
    <property type="molecule type" value="Genomic_DNA"/>
</dbReference>
<feature type="binding site" evidence="15">
    <location>
        <position position="89"/>
    </location>
    <ligand>
        <name>[4Fe-4S] cluster</name>
        <dbReference type="ChEBI" id="CHEBI:49883"/>
        <note>4Fe-4S-S-AdoMet</note>
    </ligand>
</feature>
<evidence type="ECO:0000256" key="3">
    <source>
        <dbReference type="ARBA" id="ARBA00022485"/>
    </source>
</evidence>
<dbReference type="GO" id="GO:0000049">
    <property type="term" value="F:tRNA binding"/>
    <property type="evidence" value="ECO:0007669"/>
    <property type="project" value="UniProtKB-KW"/>
</dbReference>
<feature type="binding site" evidence="15">
    <location>
        <position position="96"/>
    </location>
    <ligand>
        <name>[4Fe-4S] cluster</name>
        <dbReference type="ChEBI" id="CHEBI:49883"/>
        <note>4Fe-4S-S-AdoMet</note>
    </ligand>
</feature>
<name>A0A2M7RB50_9BACT</name>
<dbReference type="GO" id="GO:0106261">
    <property type="term" value="F:tRNA uridine(34) acetyltransferase activity"/>
    <property type="evidence" value="ECO:0007669"/>
    <property type="project" value="UniProtKB-EC"/>
</dbReference>
<keyword evidence="11 15" id="KW-0411">Iron-sulfur</keyword>
<keyword evidence="12" id="KW-0012">Acyltransferase</keyword>
<keyword evidence="5" id="KW-0808">Transferase</keyword>
<evidence type="ECO:0000259" key="16">
    <source>
        <dbReference type="PROSITE" id="PS51918"/>
    </source>
</evidence>
<dbReference type="PANTHER" id="PTHR11135:SF2">
    <property type="entry name" value="ELONGATOR COMPLEX PROTEIN 3"/>
    <property type="match status" value="1"/>
</dbReference>
<sequence length="524" mass="60612">MNLYQQVIIKLIKSKRQNLDDFIHIKRKISNGLKLNPPSNATLLQAYRQLLKLKKIKASIILEKYLTKRPVRTMSGVAVISVLSKPYSCPGKCLYCPSEKGIPKSYLSNEPAVMRAILNAFDPWKQVSMRLKALEANGHTTDKIELIVLGGTWSVYDHQYQSWFIKRCFDACNQFNNKKKASTTLAKAQTKNEKAKHRIIGLCLETRPDQIDEREVIQMRKLGCTRVQLGVQAIDDQILTINKRGHDTERTVEATKLLKQTGFKIDYHMMPNLAGSTLAKDHAMYKKLFTSPDFQPDQIKIYPTIVNKNAPLYRWWQQGKWQPYSNKQLLNLLIKLKQATPYYVRITRLIRDIPSESISAGNKITNLRQLVQMEMRKEKLVCHCTRCREARGQTANLRQAKLFINQYKASDGTEYFISYENKQRTILYAFTRLRINNDPNNFIPELKNAALIRELHTYGKLIPLKTKSKGVQHEGFGKRLMIEAEKIAKKNKLKKIAVISGIGVREYYQKLEYHLEGTYMVKNI</sequence>
<dbReference type="SFLD" id="SFLDS00029">
    <property type="entry name" value="Radical_SAM"/>
    <property type="match status" value="1"/>
</dbReference>
<keyword evidence="6" id="KW-0949">S-adenosyl-L-methionine</keyword>
<evidence type="ECO:0000256" key="6">
    <source>
        <dbReference type="ARBA" id="ARBA00022691"/>
    </source>
</evidence>
<comment type="cofactor">
    <cofactor evidence="15">
        <name>[4Fe-4S] cluster</name>
        <dbReference type="ChEBI" id="CHEBI:49883"/>
    </cofactor>
    <text evidence="15">Binds 1 [4Fe-4S] cluster. The cluster is coordinated with 3 cysteines and an exchangeable S-adenosyl-L-methionine.</text>
</comment>
<reference evidence="18" key="1">
    <citation type="submission" date="2017-09" db="EMBL/GenBank/DDBJ databases">
        <title>Depth-based differentiation of microbial function through sediment-hosted aquifers and enrichment of novel symbionts in the deep terrestrial subsurface.</title>
        <authorList>
            <person name="Probst A.J."/>
            <person name="Ladd B."/>
            <person name="Jarett J.K."/>
            <person name="Geller-Mcgrath D.E."/>
            <person name="Sieber C.M.K."/>
            <person name="Emerson J.B."/>
            <person name="Anantharaman K."/>
            <person name="Thomas B.C."/>
            <person name="Malmstrom R."/>
            <person name="Stieglmeier M."/>
            <person name="Klingl A."/>
            <person name="Woyke T."/>
            <person name="Ryan C.M."/>
            <person name="Banfield J.F."/>
        </authorList>
    </citation>
    <scope>NUCLEOTIDE SEQUENCE [LARGE SCALE GENOMIC DNA]</scope>
</reference>
<dbReference type="GO" id="GO:0051539">
    <property type="term" value="F:4 iron, 4 sulfur cluster binding"/>
    <property type="evidence" value="ECO:0007669"/>
    <property type="project" value="UniProtKB-KW"/>
</dbReference>
<dbReference type="InterPro" id="IPR039661">
    <property type="entry name" value="ELP3"/>
</dbReference>
<evidence type="ECO:0000256" key="13">
    <source>
        <dbReference type="ARBA" id="ARBA00044771"/>
    </source>
</evidence>
<evidence type="ECO:0000256" key="5">
    <source>
        <dbReference type="ARBA" id="ARBA00022679"/>
    </source>
</evidence>
<dbReference type="GO" id="GO:0005737">
    <property type="term" value="C:cytoplasm"/>
    <property type="evidence" value="ECO:0007669"/>
    <property type="project" value="TreeGrafter"/>
</dbReference>
<dbReference type="SFLD" id="SFLDF00344">
    <property type="entry name" value="ELP3-like"/>
    <property type="match status" value="1"/>
</dbReference>
<dbReference type="InterPro" id="IPR006638">
    <property type="entry name" value="Elp3/MiaA/NifB-like_rSAM"/>
</dbReference>
<keyword evidence="10 15" id="KW-0408">Iron</keyword>
<keyword evidence="9" id="KW-0694">RNA-binding</keyword>
<dbReference type="SFLD" id="SFLDG01086">
    <property type="entry name" value="elongater_protein-like"/>
    <property type="match status" value="1"/>
</dbReference>
<comment type="catalytic activity">
    <reaction evidence="14">
        <text>uridine(34) in tRNA + acetyl-CoA + S-adenosyl-L-methionine + H2O = 5-(carboxymethyl)uridine(34) in tRNA + 5'-deoxyadenosine + L-methionine + CoA + 2 H(+)</text>
        <dbReference type="Rhea" id="RHEA:61020"/>
        <dbReference type="Rhea" id="RHEA-COMP:10407"/>
        <dbReference type="Rhea" id="RHEA-COMP:11727"/>
        <dbReference type="ChEBI" id="CHEBI:15377"/>
        <dbReference type="ChEBI" id="CHEBI:15378"/>
        <dbReference type="ChEBI" id="CHEBI:17319"/>
        <dbReference type="ChEBI" id="CHEBI:57287"/>
        <dbReference type="ChEBI" id="CHEBI:57288"/>
        <dbReference type="ChEBI" id="CHEBI:57844"/>
        <dbReference type="ChEBI" id="CHEBI:59789"/>
        <dbReference type="ChEBI" id="CHEBI:65315"/>
        <dbReference type="ChEBI" id="CHEBI:74882"/>
        <dbReference type="EC" id="2.3.1.311"/>
    </reaction>
    <physiologicalReaction direction="left-to-right" evidence="14">
        <dbReference type="Rhea" id="RHEA:61021"/>
    </physiologicalReaction>
</comment>
<dbReference type="InterPro" id="IPR016181">
    <property type="entry name" value="Acyl_CoA_acyltransferase"/>
</dbReference>
<dbReference type="AlphaFoldDB" id="A0A2M7RB50"/>
<evidence type="ECO:0000256" key="10">
    <source>
        <dbReference type="ARBA" id="ARBA00023004"/>
    </source>
</evidence>
<gene>
    <name evidence="17" type="ORF">COY67_03270</name>
</gene>
<dbReference type="InterPro" id="IPR034687">
    <property type="entry name" value="ELP3-like"/>
</dbReference>
<evidence type="ECO:0000313" key="18">
    <source>
        <dbReference type="Proteomes" id="UP000228689"/>
    </source>
</evidence>
<comment type="caution">
    <text evidence="17">The sequence shown here is derived from an EMBL/GenBank/DDBJ whole genome shotgun (WGS) entry which is preliminary data.</text>
</comment>
<evidence type="ECO:0000256" key="14">
    <source>
        <dbReference type="ARBA" id="ARBA00047372"/>
    </source>
</evidence>
<keyword evidence="4" id="KW-0820">tRNA-binding</keyword>
<dbReference type="NCBIfam" id="TIGR01211">
    <property type="entry name" value="ELP3"/>
    <property type="match status" value="1"/>
</dbReference>
<dbReference type="Pfam" id="PF16199">
    <property type="entry name" value="Radical_SAM_C"/>
    <property type="match status" value="1"/>
</dbReference>
<keyword evidence="7" id="KW-0819">tRNA processing</keyword>
<dbReference type="Gene3D" id="3.20.20.70">
    <property type="entry name" value="Aldolase class I"/>
    <property type="match status" value="1"/>
</dbReference>
<evidence type="ECO:0000256" key="7">
    <source>
        <dbReference type="ARBA" id="ARBA00022694"/>
    </source>
</evidence>
<dbReference type="SUPFAM" id="SSF55729">
    <property type="entry name" value="Acyl-CoA N-acyltransferases (Nat)"/>
    <property type="match status" value="1"/>
</dbReference>
<dbReference type="InterPro" id="IPR013785">
    <property type="entry name" value="Aldolase_TIM"/>
</dbReference>
<evidence type="ECO:0000256" key="9">
    <source>
        <dbReference type="ARBA" id="ARBA00022884"/>
    </source>
</evidence>
<dbReference type="SMART" id="SM00729">
    <property type="entry name" value="Elp3"/>
    <property type="match status" value="1"/>
</dbReference>
<feature type="domain" description="Radical SAM core" evidence="16">
    <location>
        <begin position="72"/>
        <end position="356"/>
    </location>
</feature>
<organism evidence="17 18">
    <name type="scientific">Candidatus Komeilibacteria bacterium CG_4_10_14_0_8_um_filter_37_78</name>
    <dbReference type="NCBI Taxonomy" id="1974471"/>
    <lineage>
        <taxon>Bacteria</taxon>
        <taxon>Candidatus Komeiliibacteriota</taxon>
    </lineage>
</organism>
<evidence type="ECO:0000256" key="8">
    <source>
        <dbReference type="ARBA" id="ARBA00022723"/>
    </source>
</evidence>
<dbReference type="PROSITE" id="PS51918">
    <property type="entry name" value="RADICAL_SAM"/>
    <property type="match status" value="1"/>
</dbReference>
<keyword evidence="3" id="KW-0004">4Fe-4S</keyword>
<dbReference type="InterPro" id="IPR007197">
    <property type="entry name" value="rSAM"/>
</dbReference>
<evidence type="ECO:0000256" key="1">
    <source>
        <dbReference type="ARBA" id="ARBA00005217"/>
    </source>
</evidence>
<dbReference type="SUPFAM" id="SSF102114">
    <property type="entry name" value="Radical SAM enzymes"/>
    <property type="match status" value="1"/>
</dbReference>
<evidence type="ECO:0000256" key="15">
    <source>
        <dbReference type="PIRSR" id="PIRSR005669-1"/>
    </source>
</evidence>
<dbReference type="GO" id="GO:0002926">
    <property type="term" value="P:tRNA wobble base 5-methoxycarbonylmethyl-2-thiouridinylation"/>
    <property type="evidence" value="ECO:0007669"/>
    <property type="project" value="TreeGrafter"/>
</dbReference>
<dbReference type="EC" id="2.3.1.311" evidence="13"/>
<feature type="binding site" evidence="15">
    <location>
        <position position="93"/>
    </location>
    <ligand>
        <name>[4Fe-4S] cluster</name>
        <dbReference type="ChEBI" id="CHEBI:49883"/>
        <note>4Fe-4S-S-AdoMet</note>
    </ligand>
</feature>
<protein>
    <recommendedName>
        <fullName evidence="13">tRNA carboxymethyluridine synthase</fullName>
        <ecNumber evidence="13">2.3.1.311</ecNumber>
    </recommendedName>
</protein>